<dbReference type="Proteomes" id="UP000199173">
    <property type="component" value="Unassembled WGS sequence"/>
</dbReference>
<evidence type="ECO:0000313" key="3">
    <source>
        <dbReference type="Proteomes" id="UP000198760"/>
    </source>
</evidence>
<dbReference type="GeneID" id="66395221"/>
<gene>
    <name evidence="2" type="ORF">SAMN03159428_05364</name>
    <name evidence="1" type="ORF">SAMN03159514_05377</name>
</gene>
<dbReference type="EMBL" id="FOYJ01000026">
    <property type="protein sequence ID" value="SFR27722.1"/>
    <property type="molecule type" value="Genomic_DNA"/>
</dbReference>
<evidence type="ECO:0008006" key="5">
    <source>
        <dbReference type="Google" id="ProtNLM"/>
    </source>
</evidence>
<evidence type="ECO:0000313" key="4">
    <source>
        <dbReference type="Proteomes" id="UP000199173"/>
    </source>
</evidence>
<proteinExistence type="predicted"/>
<dbReference type="EMBL" id="FPAV01000030">
    <property type="protein sequence ID" value="SFU19443.1"/>
    <property type="molecule type" value="Genomic_DNA"/>
</dbReference>
<dbReference type="RefSeq" id="WP_072441116.1">
    <property type="nucleotide sequence ID" value="NZ_CP040393.1"/>
</dbReference>
<reference evidence="3 4" key="1">
    <citation type="submission" date="2016-10" db="EMBL/GenBank/DDBJ databases">
        <authorList>
            <person name="Varghese N."/>
            <person name="Submissions S."/>
        </authorList>
    </citation>
    <scope>NUCLEOTIDE SEQUENCE [LARGE SCALE GENOMIC DNA]</scope>
    <source>
        <strain evidence="2 3">NFIX06</strain>
        <strain evidence="1 4">NFIX08</strain>
    </source>
</reference>
<evidence type="ECO:0000313" key="1">
    <source>
        <dbReference type="EMBL" id="SFR27722.1"/>
    </source>
</evidence>
<name>A0AAX2F0U7_9ENTR</name>
<dbReference type="Proteomes" id="UP000198760">
    <property type="component" value="Unassembled WGS sequence"/>
</dbReference>
<keyword evidence="3" id="KW-1185">Reference proteome</keyword>
<sequence length="66" mass="6913">MIVDPQTVAQATAFVNAIRAGKPARIPAMSFSRWQEFMAAVDARTGYAREADAGLGGSVYPALGLA</sequence>
<evidence type="ECO:0000313" key="2">
    <source>
        <dbReference type="EMBL" id="SFU19443.1"/>
    </source>
</evidence>
<accession>A0AAX2F0U7</accession>
<comment type="caution">
    <text evidence="1">The sequence shown here is derived from an EMBL/GenBank/DDBJ whole genome shotgun (WGS) entry which is preliminary data.</text>
</comment>
<protein>
    <recommendedName>
        <fullName evidence="5">Succinate dehydrogenase flavoprotein subunit</fullName>
    </recommendedName>
</protein>
<organism evidence="1 4">
    <name type="scientific">Kosakonia radicincitans</name>
    <dbReference type="NCBI Taxonomy" id="283686"/>
    <lineage>
        <taxon>Bacteria</taxon>
        <taxon>Pseudomonadati</taxon>
        <taxon>Pseudomonadota</taxon>
        <taxon>Gammaproteobacteria</taxon>
        <taxon>Enterobacterales</taxon>
        <taxon>Enterobacteriaceae</taxon>
        <taxon>Kosakonia</taxon>
    </lineage>
</organism>
<dbReference type="AlphaFoldDB" id="A0AAX2F0U7"/>